<proteinExistence type="predicted"/>
<evidence type="ECO:0000313" key="1">
    <source>
        <dbReference type="EMBL" id="VEF77842.1"/>
    </source>
</evidence>
<evidence type="ECO:0000313" key="2">
    <source>
        <dbReference type="Proteomes" id="UP000277437"/>
    </source>
</evidence>
<accession>A0AAX3G861</accession>
<name>A0AAX3G861_9PSED</name>
<protein>
    <submittedName>
        <fullName evidence="1">Uncharacterized protein</fullName>
    </submittedName>
</protein>
<dbReference type="AlphaFoldDB" id="A0AAX3G861"/>
<gene>
    <name evidence="1" type="ORF">NCTC7357_06250</name>
</gene>
<organism evidence="1 2">
    <name type="scientific">Pseudomonas chlororaphis</name>
    <dbReference type="NCBI Taxonomy" id="587753"/>
    <lineage>
        <taxon>Bacteria</taxon>
        <taxon>Pseudomonadati</taxon>
        <taxon>Pseudomonadota</taxon>
        <taxon>Gammaproteobacteria</taxon>
        <taxon>Pseudomonadales</taxon>
        <taxon>Pseudomonadaceae</taxon>
        <taxon>Pseudomonas</taxon>
    </lineage>
</organism>
<dbReference type="RefSeq" id="WP_124324121.1">
    <property type="nucleotide sequence ID" value="NZ_CP118137.1"/>
</dbReference>
<dbReference type="Proteomes" id="UP000277437">
    <property type="component" value="Chromosome"/>
</dbReference>
<dbReference type="EMBL" id="LR134334">
    <property type="protein sequence ID" value="VEF77842.1"/>
    <property type="molecule type" value="Genomic_DNA"/>
</dbReference>
<sequence length="148" mass="16081">MTLGTFTRKTLASLLLMVLGGWSAWLWLTLAGPTAGMTSFKTLEPLSIEGQTAAALPVGTVLYYDTGFAEGHGRYLAYFYHKGVIAQEALPKAFWPGQASISPLWLWNVDPEQAPDQAAMTREDIVAAVRAGQLSRQELAAIVESLPR</sequence>
<reference evidence="1 2" key="1">
    <citation type="submission" date="2018-12" db="EMBL/GenBank/DDBJ databases">
        <authorList>
            <consortium name="Pathogen Informatics"/>
        </authorList>
    </citation>
    <scope>NUCLEOTIDE SEQUENCE [LARGE SCALE GENOMIC DNA]</scope>
    <source>
        <strain evidence="1 2">NCTC7357</strain>
    </source>
</reference>